<sequence>MDWNHTSFGPDTGTAPDGDLAMTGSGFDDDSMMQIDDDQAPRLNSDSATQAAPDPPSGSILASHAPSEGPSRESYPYNFNLSTSSSSEETPGVPRQDTRAASELPSVGGSGAWANSRDRRAKRKAAFKAARSAGIEKKKPPKKPSEKQIIMNQDAKLAHELEKLRLAKDGGVPRQDGGNNNDPQGGRVEHPLRRLLLNL</sequence>
<feature type="compositionally biased region" description="Acidic residues" evidence="1">
    <location>
        <begin position="27"/>
        <end position="38"/>
    </location>
</feature>
<keyword evidence="3" id="KW-1185">Reference proteome</keyword>
<proteinExistence type="predicted"/>
<organism evidence="2 3">
    <name type="scientific">Colletotrichum musicola</name>
    <dbReference type="NCBI Taxonomy" id="2175873"/>
    <lineage>
        <taxon>Eukaryota</taxon>
        <taxon>Fungi</taxon>
        <taxon>Dikarya</taxon>
        <taxon>Ascomycota</taxon>
        <taxon>Pezizomycotina</taxon>
        <taxon>Sordariomycetes</taxon>
        <taxon>Hypocreomycetidae</taxon>
        <taxon>Glomerellales</taxon>
        <taxon>Glomerellaceae</taxon>
        <taxon>Colletotrichum</taxon>
        <taxon>Colletotrichum orchidearum species complex</taxon>
    </lineage>
</organism>
<name>A0A8H6JAV5_9PEZI</name>
<evidence type="ECO:0000256" key="1">
    <source>
        <dbReference type="SAM" id="MobiDB-lite"/>
    </source>
</evidence>
<feature type="non-terminal residue" evidence="2">
    <location>
        <position position="199"/>
    </location>
</feature>
<dbReference type="AlphaFoldDB" id="A0A8H6JAV5"/>
<reference evidence="2" key="1">
    <citation type="journal article" date="2020" name="Phytopathology">
        <title>Genome Sequence Resources of Colletotrichum truncatum, C. plurivorum, C. musicola, and C. sojae: Four Species Pathogenic to Soybean (Glycine max).</title>
        <authorList>
            <person name="Rogerio F."/>
            <person name="Boufleur T.R."/>
            <person name="Ciampi-Guillardi M."/>
            <person name="Sukno S.A."/>
            <person name="Thon M.R."/>
            <person name="Massola Junior N.S."/>
            <person name="Baroncelli R."/>
        </authorList>
    </citation>
    <scope>NUCLEOTIDE SEQUENCE</scope>
    <source>
        <strain evidence="2">LFN0074</strain>
    </source>
</reference>
<feature type="compositionally biased region" description="Basic and acidic residues" evidence="1">
    <location>
        <begin position="156"/>
        <end position="168"/>
    </location>
</feature>
<feature type="compositionally biased region" description="Polar residues" evidence="1">
    <location>
        <begin position="77"/>
        <end position="89"/>
    </location>
</feature>
<protein>
    <submittedName>
        <fullName evidence="2">Uncharacterized protein</fullName>
    </submittedName>
</protein>
<feature type="compositionally biased region" description="Low complexity" evidence="1">
    <location>
        <begin position="175"/>
        <end position="186"/>
    </location>
</feature>
<gene>
    <name evidence="2" type="ORF">CMUS01_13703</name>
</gene>
<feature type="region of interest" description="Disordered" evidence="1">
    <location>
        <begin position="1"/>
        <end position="199"/>
    </location>
</feature>
<dbReference type="EMBL" id="WIGM01000896">
    <property type="protein sequence ID" value="KAF6809333.1"/>
    <property type="molecule type" value="Genomic_DNA"/>
</dbReference>
<comment type="caution">
    <text evidence="2">The sequence shown here is derived from an EMBL/GenBank/DDBJ whole genome shotgun (WGS) entry which is preliminary data.</text>
</comment>
<feature type="compositionally biased region" description="Basic and acidic residues" evidence="1">
    <location>
        <begin position="134"/>
        <end position="146"/>
    </location>
</feature>
<accession>A0A8H6JAV5</accession>
<dbReference type="Proteomes" id="UP000639643">
    <property type="component" value="Unassembled WGS sequence"/>
</dbReference>
<evidence type="ECO:0000313" key="3">
    <source>
        <dbReference type="Proteomes" id="UP000639643"/>
    </source>
</evidence>
<evidence type="ECO:0000313" key="2">
    <source>
        <dbReference type="EMBL" id="KAF6809333.1"/>
    </source>
</evidence>